<dbReference type="Proteomes" id="UP000238322">
    <property type="component" value="Unassembled WGS sequence"/>
</dbReference>
<dbReference type="Pfam" id="PF18662">
    <property type="entry name" value="HTH_56"/>
    <property type="match status" value="1"/>
</dbReference>
<gene>
    <name evidence="3" type="ORF">C5Y83_00090</name>
</gene>
<evidence type="ECO:0008006" key="5">
    <source>
        <dbReference type="Google" id="ProtNLM"/>
    </source>
</evidence>
<dbReference type="InterPro" id="IPR009270">
    <property type="entry name" value="DUF927"/>
</dbReference>
<dbReference type="AlphaFoldDB" id="A0A2S8G7H8"/>
<sequence length="764" mass="85018">MSSVTEHSRMDTPNAVALELIVNGKRRSHQLSDLADTATREELNQQVRRSTSIVKVNLRNLPSWPDEYRPSVLTFLAENENHIQFCFGRRELASSVLLGAILEIPANERQLKLLNAIQAAAIEVAAIQYPNSSEVAANHIAQYLKNLGIKGVRVSQLNASINKSRKHVSSSIRKSTTGDHLPIADIFSDVPVEEDLRIPPGWVVTADGISQIDEPIEIDSPVFIKERHVDKVSEKESVTLAFLRDDAWKFVTVSREIISSNRLIVDTLASIGFPVNSNNAPLVVQYLADFEKTNLRAIRRSRITLQLGWQGDHGHDGFMLGTKHLVSKASQGSITNIQFQGADQGNQQIASAFYSTGSFETWRNVLESVREKPQVMLAVYSSLSAPMLSILGAPNFLMSIAAPTSSGKTVALRVAASVWGNPNEQQHMSVLKTWSSTATWRERVPAVLHNLPFMMDDTKLALKASDVGTTIYQVAQGIGKGRGSVLGIAHQDVWNTVAITSGEQPLTNFTQDGGTRARTLSCWGSPFSNQTPETGRFVRQVDSGVRENFGHAGQRFIQYLLDHQQDIKEWQVRFSNELGKFEAMATPSRNIFAGRMATHFATISTTAWLAHKALQLPWEYRDPIEPLWDMLVEEAGEANRAAEALRYVMDWAWSNQASFFGRTGMTNGQPTLGWAGRWDVNSDIPDLSENESSWECIVFIRARLRALLSDGGFEAEAIIRTWRDSGWLLTDDPKRMTRKVRIGAESNQFNAIAIRRTAIEEVTN</sequence>
<reference evidence="3 4" key="1">
    <citation type="submission" date="2018-02" db="EMBL/GenBank/DDBJ databases">
        <title>Comparative genomes isolates from brazilian mangrove.</title>
        <authorList>
            <person name="Araujo J.E."/>
            <person name="Taketani R.G."/>
            <person name="Silva M.C.P."/>
            <person name="Loureco M.V."/>
            <person name="Andreote F.D."/>
        </authorList>
    </citation>
    <scope>NUCLEOTIDE SEQUENCE [LARGE SCALE GENOMIC DNA]</scope>
    <source>
        <strain evidence="3 4">Hex-1 MGV</strain>
    </source>
</reference>
<evidence type="ECO:0000313" key="3">
    <source>
        <dbReference type="EMBL" id="PQO40377.1"/>
    </source>
</evidence>
<protein>
    <recommendedName>
        <fullName evidence="5">DUF927 domain-containing protein</fullName>
    </recommendedName>
</protein>
<name>A0A2S8G7H8_9BACT</name>
<accession>A0A2S8G7H8</accession>
<feature type="domain" description="Cch helix turn helix" evidence="2">
    <location>
        <begin position="642"/>
        <end position="747"/>
    </location>
</feature>
<dbReference type="InterPro" id="IPR040538">
    <property type="entry name" value="Cch_HTH"/>
</dbReference>
<evidence type="ECO:0000259" key="2">
    <source>
        <dbReference type="Pfam" id="PF18662"/>
    </source>
</evidence>
<comment type="caution">
    <text evidence="3">The sequence shown here is derived from an EMBL/GenBank/DDBJ whole genome shotgun (WGS) entry which is preliminary data.</text>
</comment>
<evidence type="ECO:0000259" key="1">
    <source>
        <dbReference type="Pfam" id="PF06048"/>
    </source>
</evidence>
<proteinExistence type="predicted"/>
<evidence type="ECO:0000313" key="4">
    <source>
        <dbReference type="Proteomes" id="UP000238322"/>
    </source>
</evidence>
<feature type="domain" description="DUF927" evidence="1">
    <location>
        <begin position="215"/>
        <end position="489"/>
    </location>
</feature>
<organism evidence="3 4">
    <name type="scientific">Blastopirellula marina</name>
    <dbReference type="NCBI Taxonomy" id="124"/>
    <lineage>
        <taxon>Bacteria</taxon>
        <taxon>Pseudomonadati</taxon>
        <taxon>Planctomycetota</taxon>
        <taxon>Planctomycetia</taxon>
        <taxon>Pirellulales</taxon>
        <taxon>Pirellulaceae</taxon>
        <taxon>Blastopirellula</taxon>
    </lineage>
</organism>
<dbReference type="EMBL" id="PUHY01000001">
    <property type="protein sequence ID" value="PQO40377.1"/>
    <property type="molecule type" value="Genomic_DNA"/>
</dbReference>
<dbReference type="Pfam" id="PF06048">
    <property type="entry name" value="DUF927"/>
    <property type="match status" value="1"/>
</dbReference>